<feature type="domain" description="DUF6377" evidence="1">
    <location>
        <begin position="2"/>
        <end position="165"/>
    </location>
</feature>
<protein>
    <recommendedName>
        <fullName evidence="1">DUF6377 domain-containing protein</fullName>
    </recommendedName>
</protein>
<accession>A0A5B8W9R9</accession>
<dbReference type="KEGG" id="mgk:FSB76_24745"/>
<keyword evidence="3" id="KW-1185">Reference proteome</keyword>
<name>A0A5B8W9R9_9SPHI</name>
<dbReference type="Pfam" id="PF19904">
    <property type="entry name" value="DUF6377"/>
    <property type="match status" value="1"/>
</dbReference>
<gene>
    <name evidence="2" type="ORF">FSB76_24745</name>
</gene>
<sequence>MAVALTVSVLISVASISRVFILSKQTKLQQDIIAGQQSRLLTLNEIIEQNGQSKADHIGHFVCLVSDYITKFEKLHRSIKRNTDVKTYREILPFFNETDIKQERKLLCRDFDKYFLKAFPNFVMEFNAMLKKDDQIWPKRIGQLNTELRIFALMKLGISDCETIAGILEYSANTIYVYKMRIKARLNVPADDVNGVPLFKASFDEAGRYVKSA</sequence>
<dbReference type="AlphaFoldDB" id="A0A5B8W9R9"/>
<dbReference type="Proteomes" id="UP000321362">
    <property type="component" value="Chromosome"/>
</dbReference>
<organism evidence="2 3">
    <name type="scientific">Mucilaginibacter ginsenosidivorax</name>
    <dbReference type="NCBI Taxonomy" id="862126"/>
    <lineage>
        <taxon>Bacteria</taxon>
        <taxon>Pseudomonadati</taxon>
        <taxon>Bacteroidota</taxon>
        <taxon>Sphingobacteriia</taxon>
        <taxon>Sphingobacteriales</taxon>
        <taxon>Sphingobacteriaceae</taxon>
        <taxon>Mucilaginibacter</taxon>
    </lineage>
</organism>
<dbReference type="InterPro" id="IPR045957">
    <property type="entry name" value="DUF6377"/>
</dbReference>
<evidence type="ECO:0000259" key="1">
    <source>
        <dbReference type="Pfam" id="PF19904"/>
    </source>
</evidence>
<dbReference type="RefSeq" id="WP_147058162.1">
    <property type="nucleotide sequence ID" value="NZ_CP042437.1"/>
</dbReference>
<proteinExistence type="predicted"/>
<reference evidence="2 3" key="1">
    <citation type="journal article" date="2013" name="J. Microbiol.">
        <title>Mucilaginibacter ginsenosidivorax sp. nov., with ginsenoside converting activity isolated from sediment.</title>
        <authorList>
            <person name="Kim J.K."/>
            <person name="Choi T.E."/>
            <person name="Liu Q.M."/>
            <person name="Park H.Y."/>
            <person name="Yi T.H."/>
            <person name="Yoon M.H."/>
            <person name="Kim S.C."/>
            <person name="Im W.T."/>
        </authorList>
    </citation>
    <scope>NUCLEOTIDE SEQUENCE [LARGE SCALE GENOMIC DNA]</scope>
    <source>
        <strain evidence="2 3">KHI28</strain>
    </source>
</reference>
<evidence type="ECO:0000313" key="2">
    <source>
        <dbReference type="EMBL" id="QEC78998.1"/>
    </source>
</evidence>
<evidence type="ECO:0000313" key="3">
    <source>
        <dbReference type="Proteomes" id="UP000321362"/>
    </source>
</evidence>
<dbReference type="EMBL" id="CP042437">
    <property type="protein sequence ID" value="QEC78998.1"/>
    <property type="molecule type" value="Genomic_DNA"/>
</dbReference>